<evidence type="ECO:0000256" key="2">
    <source>
        <dbReference type="ARBA" id="ARBA00023043"/>
    </source>
</evidence>
<dbReference type="InterPro" id="IPR027417">
    <property type="entry name" value="P-loop_NTPase"/>
</dbReference>
<dbReference type="Pfam" id="PF12796">
    <property type="entry name" value="Ank_2"/>
    <property type="match status" value="3"/>
</dbReference>
<dbReference type="PANTHER" id="PTHR24198">
    <property type="entry name" value="ANKYRIN REPEAT AND PROTEIN KINASE DOMAIN-CONTAINING PROTEIN"/>
    <property type="match status" value="1"/>
</dbReference>
<dbReference type="InterPro" id="IPR002182">
    <property type="entry name" value="NB-ARC"/>
</dbReference>
<feature type="repeat" description="ANK" evidence="3">
    <location>
        <begin position="1415"/>
        <end position="1447"/>
    </location>
</feature>
<keyword evidence="1" id="KW-0677">Repeat</keyword>
<dbReference type="SUPFAM" id="SSF48403">
    <property type="entry name" value="Ankyrin repeat"/>
    <property type="match status" value="2"/>
</dbReference>
<keyword evidence="2 3" id="KW-0040">ANK repeat</keyword>
<dbReference type="Proteomes" id="UP000474640">
    <property type="component" value="Unassembled WGS sequence"/>
</dbReference>
<comment type="caution">
    <text evidence="6">The sequence shown here is derived from an EMBL/GenBank/DDBJ whole genome shotgun (WGS) entry which is preliminary data.</text>
</comment>
<evidence type="ECO:0000313" key="7">
    <source>
        <dbReference type="Proteomes" id="UP000474640"/>
    </source>
</evidence>
<feature type="repeat" description="ANK" evidence="3">
    <location>
        <begin position="1014"/>
        <end position="1046"/>
    </location>
</feature>
<evidence type="ECO:0000256" key="3">
    <source>
        <dbReference type="PROSITE-ProRule" id="PRU00023"/>
    </source>
</evidence>
<name>A0A7C8RIH6_ORBOL</name>
<dbReference type="SUPFAM" id="SSF53474">
    <property type="entry name" value="alpha/beta-Hydrolases"/>
    <property type="match status" value="1"/>
</dbReference>
<dbReference type="Gene3D" id="1.25.40.20">
    <property type="entry name" value="Ankyrin repeat-containing domain"/>
    <property type="match status" value="2"/>
</dbReference>
<dbReference type="InterPro" id="IPR029058">
    <property type="entry name" value="AB_hydrolase_fold"/>
</dbReference>
<feature type="compositionally biased region" description="Basic and acidic residues" evidence="4">
    <location>
        <begin position="1501"/>
        <end position="1512"/>
    </location>
</feature>
<evidence type="ECO:0000256" key="1">
    <source>
        <dbReference type="ARBA" id="ARBA00022737"/>
    </source>
</evidence>
<dbReference type="GO" id="GO:0043531">
    <property type="term" value="F:ADP binding"/>
    <property type="evidence" value="ECO:0007669"/>
    <property type="project" value="InterPro"/>
</dbReference>
<evidence type="ECO:0000259" key="5">
    <source>
        <dbReference type="Pfam" id="PF00931"/>
    </source>
</evidence>
<accession>A0A7C8RIH6</accession>
<dbReference type="EMBL" id="JAABOJ010000003">
    <property type="protein sequence ID" value="KAF3288727.1"/>
    <property type="molecule type" value="Genomic_DNA"/>
</dbReference>
<sequence length="1567" mass="175750">MATAARPRARLENRANQSTEGTNASNVDVIFIPGLASNGKYGSWSYHYTEKFGYRAAGGWSDASISKLAPGSRAVWFNYKKKDTRGVDPLLPDGSVVSMIEKHAKEFLRYLAKTRESHNGIDLANRPLVMIAHSYGGLVLKKALILASSQSGIRESILGRTSSIIFLGTPHRGAEIGKMVANIIKQAFPDTSLTIGDESSELVKIMEAFCGILGPIKIATFYESKETKLKSGDKQVVLWYHNPKLGAQIVPPTATIIGIKDEFPTGMACQHHLLTSPNDMGDIRFFHFWRRLIEFTKTAGQPSDRKGPQPNPPPLLQWCLPSPARRFFGRQKELPAIKDILLQNGEPVLGNPLTIYGLRGIGKSELVLQYIKSTELENIYSATLWVQCSDRNMIFDSLRLIYNELSFRCPRMEHELRILENPSGEVTRRTLKAVIHGITKRLTALSPRPWLVVLDDLQFQLEGIEKLAAPNGQMIITTTEPRGSSSNLFEIRGVGDAAALLIIIQPRQCGETMDRYSASMLIDDIQTINKKLGGNPFALNMLGAATHSTGLSEGPNNIPRPPNGSRTTGFQKDDFLAYATGPEHEEAEHILSVVNLAFGTMELKSRASITALKIIGHFNPIGITRTVLSDMILGGHGGWMYVCDSGDQDEHQLDAEVRSFSEFDGNVWDILRFFGILNSSVDTETNQFRLLPHPIVRTWIQRHMSAAQVVKCVLFLGKSLSHYRILLHSWPMSWPELFNGEMASQLRCCFRHMEQLGFLNPGPENPFVKYQDSVLVLEGLAAGFKLFGDFQRCLKLSKLELDLWNDNSTLRGSSSLFELIRKISKGYWETRNPEKGLEIVQQAIDIDREDVNPRLRDFQKKEVLYQKEQMQYQLAKLNGELDEDVECISDSEYELLDDEVVDILDLVSGKHEAGKLVEIISHSLNCDPADYDPDVLFQLLRFDIDLDIEVAVSLEAELIIKAFKSFIKNNADLGWCDHHRNTILHIAVKGNHSLIVELLMKYSSRFDINATDFTGMTPLALAVTMGSRKSTELLIQAGAELDFRPWSTSPPLLFRALSTDIELEFLRYLLESGLKDNINELHLNYGTILHHAAFTRSASVVALLLEYGADANAADYMRLTPLALAVMLGYTDGVLELLLARTDTNIHDYRGRHPSQLQCQGDTVAKIRYSHPPRFIRTSPVRLSRESRKAEVLVYYWLRSQSYRPRGYFLEVPSQMYHILMHAEFKEFAVLVRGHEKSLSVDRNGGIRSDRCYGCGKEIAFNASAFVCNNCCPTLFCADCRSRDNNPPTLTRRRDNCDPRFDVKLTEADCRPIINSRGFQFRRIAVNSIFTGTMEIFKAMHPEKYALWNSVESGQISPVRDYFEGLPLSKRDMLGIDANDFTGYTILHYVAEEEKDGIFIYLASQGVALDASDIAGWSVAHSAATAARTTILKYMAAQGANLNVQDVYGRTPLHVAVLEGNLETVKLLLELGADKSIVDEDCRRPYDIESITPEMRRILLESDREHTTRRPEASLLKGDPTSESRRAIRARKLDRSTLLNSNPLVYGKYLNLAPSGPSGQRSGNSRP</sequence>
<dbReference type="OrthoDB" id="5320555at2759"/>
<protein>
    <recommendedName>
        <fullName evidence="5">NB-ARC domain-containing protein</fullName>
    </recommendedName>
</protein>
<dbReference type="PROSITE" id="PS50088">
    <property type="entry name" value="ANK_REPEAT"/>
    <property type="match status" value="4"/>
</dbReference>
<feature type="repeat" description="ANK" evidence="3">
    <location>
        <begin position="1448"/>
        <end position="1480"/>
    </location>
</feature>
<dbReference type="InterPro" id="IPR002110">
    <property type="entry name" value="Ankyrin_rpt"/>
</dbReference>
<dbReference type="SMART" id="SM00248">
    <property type="entry name" value="ANK"/>
    <property type="match status" value="8"/>
</dbReference>
<reference evidence="6 7" key="1">
    <citation type="submission" date="2020-01" db="EMBL/GenBank/DDBJ databases">
        <authorList>
            <person name="Palmer J.M."/>
        </authorList>
    </citation>
    <scope>NUCLEOTIDE SEQUENCE [LARGE SCALE GENOMIC DNA]</scope>
    <source>
        <strain evidence="6 7">TWF970</strain>
    </source>
</reference>
<feature type="repeat" description="ANK" evidence="3">
    <location>
        <begin position="1084"/>
        <end position="1116"/>
    </location>
</feature>
<dbReference type="InterPro" id="IPR036770">
    <property type="entry name" value="Ankyrin_rpt-contain_sf"/>
</dbReference>
<dbReference type="Gene3D" id="3.40.50.1820">
    <property type="entry name" value="alpha/beta hydrolase"/>
    <property type="match status" value="1"/>
</dbReference>
<evidence type="ECO:0000256" key="4">
    <source>
        <dbReference type="SAM" id="MobiDB-lite"/>
    </source>
</evidence>
<dbReference type="Gene3D" id="3.40.50.300">
    <property type="entry name" value="P-loop containing nucleotide triphosphate hydrolases"/>
    <property type="match status" value="1"/>
</dbReference>
<dbReference type="PANTHER" id="PTHR24198:SF194">
    <property type="entry name" value="INVERSIN-A"/>
    <property type="match status" value="1"/>
</dbReference>
<feature type="region of interest" description="Disordered" evidence="4">
    <location>
        <begin position="1501"/>
        <end position="1525"/>
    </location>
</feature>
<dbReference type="PROSITE" id="PS50297">
    <property type="entry name" value="ANK_REP_REGION"/>
    <property type="match status" value="3"/>
</dbReference>
<organism evidence="6 7">
    <name type="scientific">Orbilia oligospora</name>
    <name type="common">Nematode-trapping fungus</name>
    <name type="synonym">Arthrobotrys oligospora</name>
    <dbReference type="NCBI Taxonomy" id="2813651"/>
    <lineage>
        <taxon>Eukaryota</taxon>
        <taxon>Fungi</taxon>
        <taxon>Dikarya</taxon>
        <taxon>Ascomycota</taxon>
        <taxon>Pezizomycotina</taxon>
        <taxon>Orbiliomycetes</taxon>
        <taxon>Orbiliales</taxon>
        <taxon>Orbiliaceae</taxon>
        <taxon>Orbilia</taxon>
    </lineage>
</organism>
<dbReference type="SUPFAM" id="SSF52540">
    <property type="entry name" value="P-loop containing nucleoside triphosphate hydrolases"/>
    <property type="match status" value="1"/>
</dbReference>
<feature type="domain" description="NB-ARC" evidence="5">
    <location>
        <begin position="331"/>
        <end position="457"/>
    </location>
</feature>
<dbReference type="PRINTS" id="PR00364">
    <property type="entry name" value="DISEASERSIST"/>
</dbReference>
<evidence type="ECO:0000313" key="6">
    <source>
        <dbReference type="EMBL" id="KAF3288727.1"/>
    </source>
</evidence>
<proteinExistence type="predicted"/>
<feature type="region of interest" description="Disordered" evidence="4">
    <location>
        <begin position="1"/>
        <end position="20"/>
    </location>
</feature>
<dbReference type="Pfam" id="PF00931">
    <property type="entry name" value="NB-ARC"/>
    <property type="match status" value="1"/>
</dbReference>
<gene>
    <name evidence="6" type="ORF">TWF970_005783</name>
</gene>